<dbReference type="OrthoDB" id="9808689at2"/>
<dbReference type="InterPro" id="IPR005586">
    <property type="entry name" value="ABC_trans_aux"/>
</dbReference>
<name>Q1YMZ6_AURMS</name>
<organism evidence="3 4">
    <name type="scientific">Aurantimonas manganoxydans (strain ATCC BAA-1229 / DSM 21871 / SI85-9A1)</name>
    <dbReference type="NCBI Taxonomy" id="287752"/>
    <lineage>
        <taxon>Bacteria</taxon>
        <taxon>Pseudomonadati</taxon>
        <taxon>Pseudomonadota</taxon>
        <taxon>Alphaproteobacteria</taxon>
        <taxon>Hyphomicrobiales</taxon>
        <taxon>Aurantimonadaceae</taxon>
        <taxon>Aurantimonas</taxon>
    </lineage>
</organism>
<dbReference type="Proteomes" id="UP000000321">
    <property type="component" value="Unassembled WGS sequence"/>
</dbReference>
<comment type="caution">
    <text evidence="3">The sequence shown here is derived from an EMBL/GenBank/DDBJ whole genome shotgun (WGS) entry which is preliminary data.</text>
</comment>
<dbReference type="Gene3D" id="3.40.50.10610">
    <property type="entry name" value="ABC-type transport auxiliary lipoprotein component"/>
    <property type="match status" value="1"/>
</dbReference>
<dbReference type="RefSeq" id="WP_009209877.1">
    <property type="nucleotide sequence ID" value="NZ_BBWP01000021.1"/>
</dbReference>
<evidence type="ECO:0000313" key="3">
    <source>
        <dbReference type="EMBL" id="EAS51235.1"/>
    </source>
</evidence>
<feature type="domain" description="ABC-type transport auxiliary lipoprotein component" evidence="2">
    <location>
        <begin position="28"/>
        <end position="187"/>
    </location>
</feature>
<dbReference type="Pfam" id="PF03886">
    <property type="entry name" value="ABC_trans_aux"/>
    <property type="match status" value="1"/>
</dbReference>
<accession>Q1YMZ6</accession>
<keyword evidence="1" id="KW-0732">Signal</keyword>
<keyword evidence="4" id="KW-1185">Reference proteome</keyword>
<dbReference type="HOGENOM" id="CLU_093163_1_0_5"/>
<sequence>MRAALKSSFVALLALGLSACASTPPDTYEISPPPFSDVREGKSRRQLLIPEPTALETIDSKRIIIKPSPNSIQFLGDSQWSDRLPRLVQLRLLQAFENTGSIGAIGVPGQGLAIDYQLVMEIRRFEVNVTGAATAEVQISVKVLNDRNGTVLRTRIFNAQAPVNGAGNPAFVAALDKAFEQVSAEIVDWTIQLV</sequence>
<evidence type="ECO:0000313" key="4">
    <source>
        <dbReference type="Proteomes" id="UP000000321"/>
    </source>
</evidence>
<feature type="signal peptide" evidence="1">
    <location>
        <begin position="1"/>
        <end position="21"/>
    </location>
</feature>
<gene>
    <name evidence="3" type="ORF">SI859A1_02049</name>
</gene>
<evidence type="ECO:0000259" key="2">
    <source>
        <dbReference type="Pfam" id="PF03886"/>
    </source>
</evidence>
<reference evidence="3 4" key="1">
    <citation type="journal article" date="2008" name="Appl. Environ. Microbiol.">
        <title>Genomic insights into Mn(II) oxidation by the marine alphaproteobacterium Aurantimonas sp. strain SI85-9A1.</title>
        <authorList>
            <person name="Dick G.J."/>
            <person name="Podell S."/>
            <person name="Johnson H.A."/>
            <person name="Rivera-Espinoza Y."/>
            <person name="Bernier-Latmani R."/>
            <person name="McCarthy J.K."/>
            <person name="Torpey J.W."/>
            <person name="Clement B.G."/>
            <person name="Gaasterland T."/>
            <person name="Tebo B.M."/>
        </authorList>
    </citation>
    <scope>NUCLEOTIDE SEQUENCE [LARGE SCALE GENOMIC DNA]</scope>
    <source>
        <strain evidence="3 4">SI85-9A1</strain>
    </source>
</reference>
<dbReference type="EMBL" id="AAPJ01000001">
    <property type="protein sequence ID" value="EAS51235.1"/>
    <property type="molecule type" value="Genomic_DNA"/>
</dbReference>
<proteinExistence type="predicted"/>
<evidence type="ECO:0000256" key="1">
    <source>
        <dbReference type="SAM" id="SignalP"/>
    </source>
</evidence>
<dbReference type="AlphaFoldDB" id="Q1YMZ6"/>
<protein>
    <recommendedName>
        <fullName evidence="2">ABC-type transport auxiliary lipoprotein component domain-containing protein</fullName>
    </recommendedName>
</protein>
<feature type="chain" id="PRO_5004198094" description="ABC-type transport auxiliary lipoprotein component domain-containing protein" evidence="1">
    <location>
        <begin position="22"/>
        <end position="194"/>
    </location>
</feature>
<dbReference type="PROSITE" id="PS51257">
    <property type="entry name" value="PROKAR_LIPOPROTEIN"/>
    <property type="match status" value="1"/>
</dbReference>
<dbReference type="BioCyc" id="AURANTIMONAS:SI859A1_02049-MONOMER"/>
<dbReference type="SUPFAM" id="SSF159594">
    <property type="entry name" value="XCC0632-like"/>
    <property type="match status" value="1"/>
</dbReference>